<dbReference type="Proteomes" id="UP000653674">
    <property type="component" value="Unassembled WGS sequence"/>
</dbReference>
<accession>A0A8J3LU66</accession>
<dbReference type="EMBL" id="BONU01000012">
    <property type="protein sequence ID" value="GIG73899.1"/>
    <property type="molecule type" value="Genomic_DNA"/>
</dbReference>
<keyword evidence="1" id="KW-0812">Transmembrane</keyword>
<dbReference type="AlphaFoldDB" id="A0A8J3LU66"/>
<organism evidence="3 4">
    <name type="scientific">Planosporangium flavigriseum</name>
    <dbReference type="NCBI Taxonomy" id="373681"/>
    <lineage>
        <taxon>Bacteria</taxon>
        <taxon>Bacillati</taxon>
        <taxon>Actinomycetota</taxon>
        <taxon>Actinomycetes</taxon>
        <taxon>Micromonosporales</taxon>
        <taxon>Micromonosporaceae</taxon>
        <taxon>Planosporangium</taxon>
    </lineage>
</organism>
<keyword evidence="1" id="KW-0472">Membrane</keyword>
<keyword evidence="1" id="KW-1133">Transmembrane helix</keyword>
<feature type="domain" description="Low molecular weight protein antigen 6 PH" evidence="2">
    <location>
        <begin position="76"/>
        <end position="151"/>
    </location>
</feature>
<evidence type="ECO:0000259" key="2">
    <source>
        <dbReference type="Pfam" id="PF10756"/>
    </source>
</evidence>
<feature type="transmembrane region" description="Helical" evidence="1">
    <location>
        <begin position="54"/>
        <end position="73"/>
    </location>
</feature>
<comment type="caution">
    <text evidence="3">The sequence shown here is derived from an EMBL/GenBank/DDBJ whole genome shotgun (WGS) entry which is preliminary data.</text>
</comment>
<name>A0A8J3LU66_9ACTN</name>
<proteinExistence type="predicted"/>
<dbReference type="Pfam" id="PF10756">
    <property type="entry name" value="bPH_6"/>
    <property type="match status" value="1"/>
</dbReference>
<keyword evidence="4" id="KW-1185">Reference proteome</keyword>
<gene>
    <name evidence="3" type="ORF">Pfl04_23030</name>
</gene>
<reference evidence="3" key="1">
    <citation type="submission" date="2021-01" db="EMBL/GenBank/DDBJ databases">
        <title>Whole genome shotgun sequence of Planosporangium flavigriseum NBRC 105377.</title>
        <authorList>
            <person name="Komaki H."/>
            <person name="Tamura T."/>
        </authorList>
    </citation>
    <scope>NUCLEOTIDE SEQUENCE</scope>
    <source>
        <strain evidence="3">NBRC 105377</strain>
    </source>
</reference>
<dbReference type="RefSeq" id="WP_239075456.1">
    <property type="nucleotide sequence ID" value="NZ_BAAAQJ010000008.1"/>
</dbReference>
<dbReference type="InterPro" id="IPR019692">
    <property type="entry name" value="CFP-6_PH"/>
</dbReference>
<protein>
    <recommendedName>
        <fullName evidence="2">Low molecular weight protein antigen 6 PH domain-containing protein</fullName>
    </recommendedName>
</protein>
<evidence type="ECO:0000313" key="4">
    <source>
        <dbReference type="Proteomes" id="UP000653674"/>
    </source>
</evidence>
<sequence>MELRTPWMPEEGAEPERQRELRWRVNPRFTVLKFAVAVLFAVVAAMFGSDPAGAGIALVAAAALAAFGLRDLLVPVRLAVDPTGVTVASGFAGRRHLPWAAIDRIRVDERRRLGVRSQLLEIDTGDSLHLFSAYELSASCEEVATLLQALRSQATRTA</sequence>
<evidence type="ECO:0000256" key="1">
    <source>
        <dbReference type="SAM" id="Phobius"/>
    </source>
</evidence>
<evidence type="ECO:0000313" key="3">
    <source>
        <dbReference type="EMBL" id="GIG73899.1"/>
    </source>
</evidence>
<feature type="transmembrane region" description="Helical" evidence="1">
    <location>
        <begin position="29"/>
        <end position="48"/>
    </location>
</feature>